<evidence type="ECO:0000313" key="4">
    <source>
        <dbReference type="Proteomes" id="UP000799438"/>
    </source>
</evidence>
<dbReference type="RefSeq" id="XP_033392232.1">
    <property type="nucleotide sequence ID" value="XM_033545402.1"/>
</dbReference>
<dbReference type="PANTHER" id="PTHR24166:SF48">
    <property type="entry name" value="PROTEIN VAPYRIN"/>
    <property type="match status" value="1"/>
</dbReference>
<evidence type="ECO:0000256" key="1">
    <source>
        <dbReference type="ARBA" id="ARBA00022737"/>
    </source>
</evidence>
<proteinExistence type="predicted"/>
<keyword evidence="2" id="KW-0040">ANK repeat</keyword>
<dbReference type="AlphaFoldDB" id="A0A6A6AZS4"/>
<name>A0A6A6AZS4_9PEZI</name>
<dbReference type="InterPro" id="IPR002110">
    <property type="entry name" value="Ankyrin_rpt"/>
</dbReference>
<dbReference type="SMART" id="SM00248">
    <property type="entry name" value="ANK"/>
    <property type="match status" value="3"/>
</dbReference>
<dbReference type="Proteomes" id="UP000799438">
    <property type="component" value="Unassembled WGS sequence"/>
</dbReference>
<sequence length="478" mass="52998">MQILDLPKELFREIIESVVILSGVSGSLHLRLVCKTFGYEIQEALFSTRCILTFRDARFLAASSMWTWPLLSHALYTQLFGKNNHGCRIALFVRTTTSAIMAIHTSGEKEENSEERFTQAACACLVALGAGAILVHLDGSSRETFPCWDLEFEQNFEIKEHDCLEAECLTLAAYVGDTALFGDFCKIISSKYGDTSLRLDLHTRFGIPLWAATIQGHTEIMRYLLKSGKQHGVARCFENDGQPNHSRRPVPSPFVAATASALEGKKDALSLLLDPEYGYEAATWEMREAMVLASRANNVSVLSFLLAQWNEKSVDAEPLWSDYALDMALVESCSGGAHSTARVLLQAGADPDAAGGDNRTCLQHAARSGNLTLVRMLLNEDASMVPARVHYSPSSNEYILSSKCPNAIQEAKKRGFNHIVEVLEEIKVARGYKMSGLEYTLAPRVANNPSGRPMPHLAKKVEYLRPTKPRRYSIEIEM</sequence>
<reference evidence="3" key="1">
    <citation type="journal article" date="2020" name="Stud. Mycol.">
        <title>101 Dothideomycetes genomes: a test case for predicting lifestyles and emergence of pathogens.</title>
        <authorList>
            <person name="Haridas S."/>
            <person name="Albert R."/>
            <person name="Binder M."/>
            <person name="Bloem J."/>
            <person name="Labutti K."/>
            <person name="Salamov A."/>
            <person name="Andreopoulos B."/>
            <person name="Baker S."/>
            <person name="Barry K."/>
            <person name="Bills G."/>
            <person name="Bluhm B."/>
            <person name="Cannon C."/>
            <person name="Castanera R."/>
            <person name="Culley D."/>
            <person name="Daum C."/>
            <person name="Ezra D."/>
            <person name="Gonzalez J."/>
            <person name="Henrissat B."/>
            <person name="Kuo A."/>
            <person name="Liang C."/>
            <person name="Lipzen A."/>
            <person name="Lutzoni F."/>
            <person name="Magnuson J."/>
            <person name="Mondo S."/>
            <person name="Nolan M."/>
            <person name="Ohm R."/>
            <person name="Pangilinan J."/>
            <person name="Park H.-J."/>
            <person name="Ramirez L."/>
            <person name="Alfaro M."/>
            <person name="Sun H."/>
            <person name="Tritt A."/>
            <person name="Yoshinaga Y."/>
            <person name="Zwiers L.-H."/>
            <person name="Turgeon B."/>
            <person name="Goodwin S."/>
            <person name="Spatafora J."/>
            <person name="Crous P."/>
            <person name="Grigoriev I."/>
        </authorList>
    </citation>
    <scope>NUCLEOTIDE SEQUENCE</scope>
    <source>
        <strain evidence="3">CBS 121167</strain>
    </source>
</reference>
<dbReference type="GeneID" id="54302908"/>
<keyword evidence="1" id="KW-0677">Repeat</keyword>
<dbReference type="SUPFAM" id="SSF48403">
    <property type="entry name" value="Ankyrin repeat"/>
    <property type="match status" value="1"/>
</dbReference>
<dbReference type="InterPro" id="IPR036770">
    <property type="entry name" value="Ankyrin_rpt-contain_sf"/>
</dbReference>
<accession>A0A6A6AZS4</accession>
<dbReference type="Pfam" id="PF13637">
    <property type="entry name" value="Ank_4"/>
    <property type="match status" value="1"/>
</dbReference>
<organism evidence="3 4">
    <name type="scientific">Aplosporella prunicola CBS 121167</name>
    <dbReference type="NCBI Taxonomy" id="1176127"/>
    <lineage>
        <taxon>Eukaryota</taxon>
        <taxon>Fungi</taxon>
        <taxon>Dikarya</taxon>
        <taxon>Ascomycota</taxon>
        <taxon>Pezizomycotina</taxon>
        <taxon>Dothideomycetes</taxon>
        <taxon>Dothideomycetes incertae sedis</taxon>
        <taxon>Botryosphaeriales</taxon>
        <taxon>Aplosporellaceae</taxon>
        <taxon>Aplosporella</taxon>
    </lineage>
</organism>
<evidence type="ECO:0000256" key="2">
    <source>
        <dbReference type="ARBA" id="ARBA00023043"/>
    </source>
</evidence>
<gene>
    <name evidence="3" type="ORF">K452DRAFT_343135</name>
</gene>
<evidence type="ECO:0000313" key="3">
    <source>
        <dbReference type="EMBL" id="KAF2136514.1"/>
    </source>
</evidence>
<dbReference type="PANTHER" id="PTHR24166">
    <property type="entry name" value="ROLLING PEBBLES, ISOFORM B"/>
    <property type="match status" value="1"/>
</dbReference>
<keyword evidence="4" id="KW-1185">Reference proteome</keyword>
<dbReference type="InterPro" id="IPR050889">
    <property type="entry name" value="Dendritic_Spine_Reg/Scaffold"/>
</dbReference>
<dbReference type="EMBL" id="ML995519">
    <property type="protein sequence ID" value="KAF2136514.1"/>
    <property type="molecule type" value="Genomic_DNA"/>
</dbReference>
<dbReference type="Gene3D" id="1.25.40.20">
    <property type="entry name" value="Ankyrin repeat-containing domain"/>
    <property type="match status" value="1"/>
</dbReference>
<protein>
    <submittedName>
        <fullName evidence="3">Uncharacterized protein</fullName>
    </submittedName>
</protein>